<reference evidence="3" key="1">
    <citation type="submission" date="2011-06" db="EMBL/GenBank/DDBJ databases">
        <title>Complete genome sequence of Paenibacillus mucilaginosus KNP414.</title>
        <authorList>
            <person name="Wang J."/>
            <person name="Hu S."/>
            <person name="Hu X."/>
            <person name="Zhang B."/>
            <person name="Dong D."/>
            <person name="Zhang S."/>
            <person name="Zhao K."/>
            <person name="Wu D."/>
        </authorList>
    </citation>
    <scope>NUCLEOTIDE SEQUENCE [LARGE SCALE GENOMIC DNA]</scope>
    <source>
        <strain evidence="3">KNP414</strain>
    </source>
</reference>
<feature type="transmembrane region" description="Helical" evidence="1">
    <location>
        <begin position="190"/>
        <end position="212"/>
    </location>
</feature>
<dbReference type="RefSeq" id="WP_013918821.1">
    <property type="nucleotide sequence ID" value="NC_015690.1"/>
</dbReference>
<evidence type="ECO:0000313" key="3">
    <source>
        <dbReference type="Proteomes" id="UP000006620"/>
    </source>
</evidence>
<proteinExistence type="predicted"/>
<sequence>MRTAGDLRNEAAPEASIPGSWTRWPLLYFWITAATGVLLRAMVFLPSWSGGYARLLHAHSHTALLGWAYTALILLLAARFLPPGEAGSRFFRVNWGLTQAAVLGMFAAFAVQGYGPYSIALSTVHILLSYSLGVWMWRRLKTGRRRGISVRFAQAALACMALSSAGPWALAWLGSHGLQASAGYRAALYFYLHFQYNGWLTLGLFAVLYAYLEERLIPFSRPLARIHLLLYTGMLPPAFLLSMLWAGLPPFWHGTAALAGLLQAAGAAAFWLLWRGIPGIGSYLFQGWAARLLRLSLLVWAAKMGLEAASALPALEALVFESRSVIVGYLHLVLLGFVSLFLLACWLQQGWLEGREASIAAGVLLLAAGLGLNELLLFLNGWLGWLGSRLIPWSNGLLAAASLLMLIGISLLLGAGCKRKAAAVPLPSSVPNSVPGESG</sequence>
<dbReference type="HOGENOM" id="CLU_682891_0_0_9"/>
<feature type="transmembrane region" description="Helical" evidence="1">
    <location>
        <begin position="359"/>
        <end position="379"/>
    </location>
</feature>
<reference evidence="2 3" key="2">
    <citation type="journal article" date="2013" name="Genome Announc.">
        <title>Genome Sequence of Growth-Improving Paenibacillus mucilaginosus Strain KNP414.</title>
        <authorList>
            <person name="Lu J.J."/>
            <person name="Wang J.F."/>
            <person name="Hu X.F."/>
        </authorList>
    </citation>
    <scope>NUCLEOTIDE SEQUENCE [LARGE SCALE GENOMIC DNA]</scope>
    <source>
        <strain evidence="2 3">KNP414</strain>
    </source>
</reference>
<gene>
    <name evidence="2" type="ordered locus">KNP414_05144</name>
</gene>
<organism evidence="2 3">
    <name type="scientific">Paenibacillus mucilaginosus (strain KNP414)</name>
    <dbReference type="NCBI Taxonomy" id="1036673"/>
    <lineage>
        <taxon>Bacteria</taxon>
        <taxon>Bacillati</taxon>
        <taxon>Bacillota</taxon>
        <taxon>Bacilli</taxon>
        <taxon>Bacillales</taxon>
        <taxon>Paenibacillaceae</taxon>
        <taxon>Paenibacillus</taxon>
    </lineage>
</organism>
<evidence type="ECO:0000313" key="2">
    <source>
        <dbReference type="EMBL" id="AEI43668.1"/>
    </source>
</evidence>
<dbReference type="EMBL" id="CP002869">
    <property type="protein sequence ID" value="AEI43668.1"/>
    <property type="molecule type" value="Genomic_DNA"/>
</dbReference>
<accession>F8F9H9</accession>
<evidence type="ECO:0000256" key="1">
    <source>
        <dbReference type="SAM" id="Phobius"/>
    </source>
</evidence>
<dbReference type="PATRIC" id="fig|1036673.3.peg.4759"/>
<feature type="transmembrane region" description="Helical" evidence="1">
    <location>
        <begin position="295"/>
        <end position="314"/>
    </location>
</feature>
<feature type="transmembrane region" description="Helical" evidence="1">
    <location>
        <begin position="224"/>
        <end position="245"/>
    </location>
</feature>
<name>F8F9H9_PAEMK</name>
<feature type="transmembrane region" description="Helical" evidence="1">
    <location>
        <begin position="26"/>
        <end position="44"/>
    </location>
</feature>
<protein>
    <submittedName>
        <fullName evidence="2">Uncharacterized protein</fullName>
    </submittedName>
</protein>
<feature type="transmembrane region" description="Helical" evidence="1">
    <location>
        <begin position="251"/>
        <end position="274"/>
    </location>
</feature>
<keyword evidence="1" id="KW-0472">Membrane</keyword>
<keyword evidence="1" id="KW-1133">Transmembrane helix</keyword>
<keyword evidence="1" id="KW-0812">Transmembrane</keyword>
<feature type="transmembrane region" description="Helical" evidence="1">
    <location>
        <begin position="117"/>
        <end position="137"/>
    </location>
</feature>
<feature type="transmembrane region" description="Helical" evidence="1">
    <location>
        <begin position="93"/>
        <end position="111"/>
    </location>
</feature>
<dbReference type="KEGG" id="pms:KNP414_05144"/>
<dbReference type="Proteomes" id="UP000006620">
    <property type="component" value="Chromosome"/>
</dbReference>
<dbReference type="AlphaFoldDB" id="F8F9H9"/>
<feature type="transmembrane region" description="Helical" evidence="1">
    <location>
        <begin position="149"/>
        <end position="170"/>
    </location>
</feature>
<feature type="transmembrane region" description="Helical" evidence="1">
    <location>
        <begin position="391"/>
        <end position="413"/>
    </location>
</feature>
<feature type="transmembrane region" description="Helical" evidence="1">
    <location>
        <begin position="64"/>
        <end position="81"/>
    </location>
</feature>
<feature type="transmembrane region" description="Helical" evidence="1">
    <location>
        <begin position="326"/>
        <end position="347"/>
    </location>
</feature>